<evidence type="ECO:0000313" key="2">
    <source>
        <dbReference type="Proteomes" id="UP001162060"/>
    </source>
</evidence>
<protein>
    <submittedName>
        <fullName evidence="1">Uncharacterized protein</fullName>
    </submittedName>
</protein>
<proteinExistence type="predicted"/>
<gene>
    <name evidence="1" type="ORF">PM001_LOCUS8538</name>
</gene>
<sequence>MNTPEIASRFSCTTGPPNDRVLVTPWAIVRRATASTAMLSAGALVFGMTPEVKHSGNNGEVLPTFVACSQAIISAAERMENLVREPESMAVAVAYDECLDIVVAAVNYMEAAGSQTTANEYVVEIDQAVRSIRNVLLPSPYVRRALQF</sequence>
<evidence type="ECO:0000313" key="1">
    <source>
        <dbReference type="EMBL" id="CAK7923388.1"/>
    </source>
</evidence>
<dbReference type="AlphaFoldDB" id="A0AAV1TPX0"/>
<reference evidence="1" key="1">
    <citation type="submission" date="2024-01" db="EMBL/GenBank/DDBJ databases">
        <authorList>
            <person name="Webb A."/>
        </authorList>
    </citation>
    <scope>NUCLEOTIDE SEQUENCE</scope>
    <source>
        <strain evidence="1">Pm1</strain>
    </source>
</reference>
<name>A0AAV1TPX0_9STRA</name>
<dbReference type="Proteomes" id="UP001162060">
    <property type="component" value="Unassembled WGS sequence"/>
</dbReference>
<dbReference type="EMBL" id="CAKLBY020000068">
    <property type="protein sequence ID" value="CAK7923388.1"/>
    <property type="molecule type" value="Genomic_DNA"/>
</dbReference>
<accession>A0AAV1TPX0</accession>
<organism evidence="1 2">
    <name type="scientific">Peronospora matthiolae</name>
    <dbReference type="NCBI Taxonomy" id="2874970"/>
    <lineage>
        <taxon>Eukaryota</taxon>
        <taxon>Sar</taxon>
        <taxon>Stramenopiles</taxon>
        <taxon>Oomycota</taxon>
        <taxon>Peronosporomycetes</taxon>
        <taxon>Peronosporales</taxon>
        <taxon>Peronosporaceae</taxon>
        <taxon>Peronospora</taxon>
    </lineage>
</organism>
<comment type="caution">
    <text evidence="1">The sequence shown here is derived from an EMBL/GenBank/DDBJ whole genome shotgun (WGS) entry which is preliminary data.</text>
</comment>